<accession>A0A0F9M3K0</accession>
<comment type="caution">
    <text evidence="1">The sequence shown here is derived from an EMBL/GenBank/DDBJ whole genome shotgun (WGS) entry which is preliminary data.</text>
</comment>
<evidence type="ECO:0000313" key="1">
    <source>
        <dbReference type="EMBL" id="KKN00269.1"/>
    </source>
</evidence>
<gene>
    <name evidence="1" type="ORF">LCGC14_1139600</name>
</gene>
<proteinExistence type="predicted"/>
<organism evidence="1">
    <name type="scientific">marine sediment metagenome</name>
    <dbReference type="NCBI Taxonomy" id="412755"/>
    <lineage>
        <taxon>unclassified sequences</taxon>
        <taxon>metagenomes</taxon>
        <taxon>ecological metagenomes</taxon>
    </lineage>
</organism>
<dbReference type="AlphaFoldDB" id="A0A0F9M3K0"/>
<dbReference type="EMBL" id="LAZR01005396">
    <property type="protein sequence ID" value="KKN00269.1"/>
    <property type="molecule type" value="Genomic_DNA"/>
</dbReference>
<protein>
    <submittedName>
        <fullName evidence="1">Uncharacterized protein</fullName>
    </submittedName>
</protein>
<reference evidence="1" key="1">
    <citation type="journal article" date="2015" name="Nature">
        <title>Complex archaea that bridge the gap between prokaryotes and eukaryotes.</title>
        <authorList>
            <person name="Spang A."/>
            <person name="Saw J.H."/>
            <person name="Jorgensen S.L."/>
            <person name="Zaremba-Niedzwiedzka K."/>
            <person name="Martijn J."/>
            <person name="Lind A.E."/>
            <person name="van Eijk R."/>
            <person name="Schleper C."/>
            <person name="Guy L."/>
            <person name="Ettema T.J."/>
        </authorList>
    </citation>
    <scope>NUCLEOTIDE SEQUENCE</scope>
</reference>
<sequence length="58" mass="6999">MKDIKYGNSGMEFWHSYWLRKIGLLETEWILNIEHYIYRQNNGHVGTYEDVIIKGKPI</sequence>
<name>A0A0F9M3K0_9ZZZZ</name>